<accession>A0A9W6CPV2</accession>
<dbReference type="Proteomes" id="UP001245370">
    <property type="component" value="Unassembled WGS sequence"/>
</dbReference>
<reference evidence="3" key="1">
    <citation type="submission" date="2022-12" db="EMBL/GenBank/DDBJ databases">
        <title>Reference genome sequencing for broad-spectrum identification of bacterial and archaeal isolates by mass spectrometry.</title>
        <authorList>
            <person name="Sekiguchi Y."/>
            <person name="Tourlousse D.M."/>
        </authorList>
    </citation>
    <scope>NUCLEOTIDE SEQUENCE</scope>
    <source>
        <strain evidence="3">301</strain>
    </source>
</reference>
<dbReference type="EMBL" id="BSDO01000002">
    <property type="protein sequence ID" value="GLI21728.1"/>
    <property type="molecule type" value="Genomic_DNA"/>
</dbReference>
<dbReference type="Pfam" id="PF13579">
    <property type="entry name" value="Glyco_trans_4_4"/>
    <property type="match status" value="1"/>
</dbReference>
<organism evidence="3 5">
    <name type="scientific">Xanthobacter flavus</name>
    <dbReference type="NCBI Taxonomy" id="281"/>
    <lineage>
        <taxon>Bacteria</taxon>
        <taxon>Pseudomonadati</taxon>
        <taxon>Pseudomonadota</taxon>
        <taxon>Alphaproteobacteria</taxon>
        <taxon>Hyphomicrobiales</taxon>
        <taxon>Xanthobacteraceae</taxon>
        <taxon>Xanthobacter</taxon>
    </lineage>
</organism>
<comment type="caution">
    <text evidence="3">The sequence shown here is derived from an EMBL/GenBank/DDBJ whole genome shotgun (WGS) entry which is preliminary data.</text>
</comment>
<gene>
    <name evidence="4" type="ORF">GGQ86_000967</name>
    <name evidence="3" type="ORF">XFLAVUS301_14020</name>
</gene>
<evidence type="ECO:0000313" key="6">
    <source>
        <dbReference type="Proteomes" id="UP001245370"/>
    </source>
</evidence>
<dbReference type="InterPro" id="IPR028098">
    <property type="entry name" value="Glyco_trans_4-like_N"/>
</dbReference>
<dbReference type="GO" id="GO:0016757">
    <property type="term" value="F:glycosyltransferase activity"/>
    <property type="evidence" value="ECO:0007669"/>
    <property type="project" value="InterPro"/>
</dbReference>
<evidence type="ECO:0000313" key="5">
    <source>
        <dbReference type="Proteomes" id="UP001144397"/>
    </source>
</evidence>
<dbReference type="InterPro" id="IPR001296">
    <property type="entry name" value="Glyco_trans_1"/>
</dbReference>
<dbReference type="Proteomes" id="UP001144397">
    <property type="component" value="Unassembled WGS sequence"/>
</dbReference>
<dbReference type="SUPFAM" id="SSF53756">
    <property type="entry name" value="UDP-Glycosyltransferase/glycogen phosphorylase"/>
    <property type="match status" value="1"/>
</dbReference>
<evidence type="ECO:0000313" key="4">
    <source>
        <dbReference type="EMBL" id="MDR6332520.1"/>
    </source>
</evidence>
<dbReference type="InterPro" id="IPR050194">
    <property type="entry name" value="Glycosyltransferase_grp1"/>
</dbReference>
<keyword evidence="6" id="KW-1185">Reference proteome</keyword>
<proteinExistence type="predicted"/>
<sequence>MRGVPQDVPRLSLRPLRVALFVHAFYPDHVYGTEAYTLALARQFKALGHAPTVVTARAAGEPEQAEEIVRYEVEGIPVVRIDRNRTPSHSAREDYDHPGLAPLLERILHTLAPDIVHICHLANFTAVLPRVTARLGIPTFATLTDFFNLCITTRLELPDGGLCHGPNAIRSNCLSCGLLARSAERPDSAFWRTLAQPAVRSAAAVTAATLAPVLPFSLGRDARAVRDRAQVLRVAFAHCRAAFAPSAFLAELFDAHGAGPPLFRSPFGVEIDRAPKPAAPARPVRFGFIGQLAYHKGPHLLLQALRALPRDAFTVDIWGSESLSPAYARDLRGVAEQTVPPLPARFRGTFPEAEMAGLLAEVDVLVMPSTWFENAPLTLLKALATHTPVVVSDVPGMTEFVEEGVNGFSFPRGDAEALALVLQRFVDEPGLAAALSRTTAYERTERDMALDLLAVYRACGAVPADTVPVPA</sequence>
<dbReference type="EMBL" id="JAVDPY010000001">
    <property type="protein sequence ID" value="MDR6332520.1"/>
    <property type="molecule type" value="Genomic_DNA"/>
</dbReference>
<dbReference type="Pfam" id="PF00534">
    <property type="entry name" value="Glycos_transf_1"/>
    <property type="match status" value="1"/>
</dbReference>
<evidence type="ECO:0000259" key="2">
    <source>
        <dbReference type="Pfam" id="PF13579"/>
    </source>
</evidence>
<protein>
    <submittedName>
        <fullName evidence="3">Glycosyl transferase family 1</fullName>
    </submittedName>
    <submittedName>
        <fullName evidence="4">Glycosyltransferase involved in cell wall biosynthesis</fullName>
    </submittedName>
</protein>
<feature type="domain" description="Glycosyltransferase subfamily 4-like N-terminal" evidence="2">
    <location>
        <begin position="32"/>
        <end position="209"/>
    </location>
</feature>
<evidence type="ECO:0000313" key="3">
    <source>
        <dbReference type="EMBL" id="GLI21728.1"/>
    </source>
</evidence>
<reference evidence="4 6" key="2">
    <citation type="submission" date="2023-07" db="EMBL/GenBank/DDBJ databases">
        <title>Genomic Encyclopedia of Type Strains, Phase IV (KMG-IV): sequencing the most valuable type-strain genomes for metagenomic binning, comparative biology and taxonomic classification.</title>
        <authorList>
            <person name="Goeker M."/>
        </authorList>
    </citation>
    <scope>NUCLEOTIDE SEQUENCE [LARGE SCALE GENOMIC DNA]</scope>
    <source>
        <strain evidence="4 6">DSM 338</strain>
    </source>
</reference>
<keyword evidence="3" id="KW-0808">Transferase</keyword>
<dbReference type="RefSeq" id="WP_281806574.1">
    <property type="nucleotide sequence ID" value="NZ_BSDO01000002.1"/>
</dbReference>
<evidence type="ECO:0000259" key="1">
    <source>
        <dbReference type="Pfam" id="PF00534"/>
    </source>
</evidence>
<dbReference type="PANTHER" id="PTHR45947:SF3">
    <property type="entry name" value="SULFOQUINOVOSYL TRANSFERASE SQD2"/>
    <property type="match status" value="1"/>
</dbReference>
<dbReference type="Gene3D" id="3.40.50.2000">
    <property type="entry name" value="Glycogen Phosphorylase B"/>
    <property type="match status" value="2"/>
</dbReference>
<name>A0A9W6CPV2_XANFL</name>
<dbReference type="GeneID" id="95762197"/>
<dbReference type="PANTHER" id="PTHR45947">
    <property type="entry name" value="SULFOQUINOVOSYL TRANSFERASE SQD2"/>
    <property type="match status" value="1"/>
</dbReference>
<dbReference type="AlphaFoldDB" id="A0A9W6CPV2"/>
<feature type="domain" description="Glycosyl transferase family 1" evidence="1">
    <location>
        <begin position="277"/>
        <end position="437"/>
    </location>
</feature>